<dbReference type="RefSeq" id="WP_379593906.1">
    <property type="nucleotide sequence ID" value="NZ_JBHTKK010000027.1"/>
</dbReference>
<sequence>MRYVTVQEAEAINKYVIMKFSPKEQVGVKDYSLLESAVYRPQQSVLENEAYPLIEEKAAALLESLAQNHPFYNANKRTAFLAMMQFLSYNGYSFGMHSQKEQEDFIVDIVTHRLAFAETVHILKKNIRSL</sequence>
<dbReference type="NCBIfam" id="TIGR01550">
    <property type="entry name" value="DOC_P1"/>
    <property type="match status" value="1"/>
</dbReference>
<keyword evidence="3" id="KW-1185">Reference proteome</keyword>
<evidence type="ECO:0000259" key="1">
    <source>
        <dbReference type="PROSITE" id="PS51459"/>
    </source>
</evidence>
<gene>
    <name evidence="2" type="ORF">ACFQ19_17235</name>
</gene>
<dbReference type="InterPro" id="IPR053737">
    <property type="entry name" value="Type_II_TA_Toxin"/>
</dbReference>
<proteinExistence type="predicted"/>
<feature type="domain" description="Fido" evidence="1">
    <location>
        <begin position="4"/>
        <end position="125"/>
    </location>
</feature>
<protein>
    <submittedName>
        <fullName evidence="2">Type II toxin-antitoxin system death-on-curing family toxin</fullName>
    </submittedName>
</protein>
<comment type="caution">
    <text evidence="2">The sequence shown here is derived from an EMBL/GenBank/DDBJ whole genome shotgun (WGS) entry which is preliminary data.</text>
</comment>
<dbReference type="Proteomes" id="UP001597041">
    <property type="component" value="Unassembled WGS sequence"/>
</dbReference>
<evidence type="ECO:0000313" key="3">
    <source>
        <dbReference type="Proteomes" id="UP001597041"/>
    </source>
</evidence>
<evidence type="ECO:0000313" key="2">
    <source>
        <dbReference type="EMBL" id="MFD1067754.1"/>
    </source>
</evidence>
<dbReference type="PANTHER" id="PTHR39426">
    <property type="entry name" value="HOMOLOGY TO DEATH-ON-CURING PROTEIN OF PHAGE P1"/>
    <property type="match status" value="1"/>
</dbReference>
<dbReference type="EMBL" id="JBHTKK010000027">
    <property type="protein sequence ID" value="MFD1067754.1"/>
    <property type="molecule type" value="Genomic_DNA"/>
</dbReference>
<organism evidence="2 3">
    <name type="scientific">Oceanobacillus locisalsi</name>
    <dbReference type="NCBI Taxonomy" id="546107"/>
    <lineage>
        <taxon>Bacteria</taxon>
        <taxon>Bacillati</taxon>
        <taxon>Bacillota</taxon>
        <taxon>Bacilli</taxon>
        <taxon>Bacillales</taxon>
        <taxon>Bacillaceae</taxon>
        <taxon>Oceanobacillus</taxon>
    </lineage>
</organism>
<dbReference type="PANTHER" id="PTHR39426:SF1">
    <property type="entry name" value="HOMOLOGY TO DEATH-ON-CURING PROTEIN OF PHAGE P1"/>
    <property type="match status" value="1"/>
</dbReference>
<accession>A0ABW3NL31</accession>
<dbReference type="Gene3D" id="1.20.120.1870">
    <property type="entry name" value="Fic/DOC protein, Fido domain"/>
    <property type="match status" value="1"/>
</dbReference>
<name>A0ABW3NL31_9BACI</name>
<dbReference type="PROSITE" id="PS51459">
    <property type="entry name" value="FIDO"/>
    <property type="match status" value="1"/>
</dbReference>
<dbReference type="Pfam" id="PF02661">
    <property type="entry name" value="Fic"/>
    <property type="match status" value="1"/>
</dbReference>
<dbReference type="InterPro" id="IPR006440">
    <property type="entry name" value="Doc"/>
</dbReference>
<reference evidence="3" key="1">
    <citation type="journal article" date="2019" name="Int. J. Syst. Evol. Microbiol.">
        <title>The Global Catalogue of Microorganisms (GCM) 10K type strain sequencing project: providing services to taxonomists for standard genome sequencing and annotation.</title>
        <authorList>
            <consortium name="The Broad Institute Genomics Platform"/>
            <consortium name="The Broad Institute Genome Sequencing Center for Infectious Disease"/>
            <person name="Wu L."/>
            <person name="Ma J."/>
        </authorList>
    </citation>
    <scope>NUCLEOTIDE SEQUENCE [LARGE SCALE GENOMIC DNA]</scope>
    <source>
        <strain evidence="3">CCUG 56608</strain>
    </source>
</reference>
<dbReference type="InterPro" id="IPR003812">
    <property type="entry name" value="Fido"/>
</dbReference>
<dbReference type="SUPFAM" id="SSF140931">
    <property type="entry name" value="Fic-like"/>
    <property type="match status" value="1"/>
</dbReference>
<dbReference type="InterPro" id="IPR036597">
    <property type="entry name" value="Fido-like_dom_sf"/>
</dbReference>